<feature type="region of interest" description="Disordered" evidence="1">
    <location>
        <begin position="1"/>
        <end position="75"/>
    </location>
</feature>
<reference evidence="2" key="2">
    <citation type="submission" date="2025-08" db="UniProtKB">
        <authorList>
            <consortium name="Ensembl"/>
        </authorList>
    </citation>
    <scope>IDENTIFICATION</scope>
    <source>
        <strain evidence="2">Glennie</strain>
    </source>
</reference>
<dbReference type="Ensembl" id="ENSOANT00000073085.1">
    <property type="protein sequence ID" value="ENSOANP00000042097.1"/>
    <property type="gene ID" value="ENSOANG00000038615.1"/>
</dbReference>
<evidence type="ECO:0000313" key="2">
    <source>
        <dbReference type="Ensembl" id="ENSOANP00000042097.1"/>
    </source>
</evidence>
<name>A0A6I8NLW0_ORNAN</name>
<sequence>TASPETASASRGRMAARGRPDPYEDRGLRPGGGGSRDRRGTGTEVGGGPPPRLRARGIDARVPQSEPAAREYSAPAARGVRVGGVFHSARRGAARAPPLTCPGRVGEVDLSDEAVPSGARVAEVGGFGVDDLGPAVRVQDLRGRGEGR</sequence>
<evidence type="ECO:0000313" key="3">
    <source>
        <dbReference type="Proteomes" id="UP000002279"/>
    </source>
</evidence>
<accession>A0A6I8NLW0</accession>
<protein>
    <submittedName>
        <fullName evidence="2">Uncharacterized protein</fullName>
    </submittedName>
</protein>
<feature type="compositionally biased region" description="Low complexity" evidence="1">
    <location>
        <begin position="7"/>
        <end position="17"/>
    </location>
</feature>
<dbReference type="GeneTree" id="ENSGT00390000011958"/>
<reference evidence="2" key="3">
    <citation type="submission" date="2025-09" db="UniProtKB">
        <authorList>
            <consortium name="Ensembl"/>
        </authorList>
    </citation>
    <scope>IDENTIFICATION</scope>
    <source>
        <strain evidence="2">Glennie</strain>
    </source>
</reference>
<proteinExistence type="predicted"/>
<dbReference type="Bgee" id="ENSOANG00000038615">
    <property type="expression patterns" value="Expressed in endometrium and 2 other cell types or tissues"/>
</dbReference>
<organism evidence="2 3">
    <name type="scientific">Ornithorhynchus anatinus</name>
    <name type="common">Duckbill platypus</name>
    <dbReference type="NCBI Taxonomy" id="9258"/>
    <lineage>
        <taxon>Eukaryota</taxon>
        <taxon>Metazoa</taxon>
        <taxon>Chordata</taxon>
        <taxon>Craniata</taxon>
        <taxon>Vertebrata</taxon>
        <taxon>Euteleostomi</taxon>
        <taxon>Mammalia</taxon>
        <taxon>Monotremata</taxon>
        <taxon>Ornithorhynchidae</taxon>
        <taxon>Ornithorhynchus</taxon>
    </lineage>
</organism>
<dbReference type="Proteomes" id="UP000002279">
    <property type="component" value="Chromosome 20"/>
</dbReference>
<evidence type="ECO:0000256" key="1">
    <source>
        <dbReference type="SAM" id="MobiDB-lite"/>
    </source>
</evidence>
<feature type="compositionally biased region" description="Basic and acidic residues" evidence="1">
    <location>
        <begin position="18"/>
        <end position="28"/>
    </location>
</feature>
<keyword evidence="3" id="KW-1185">Reference proteome</keyword>
<reference evidence="2 3" key="1">
    <citation type="journal article" date="2008" name="Nature">
        <title>Genome analysis of the platypus reveals unique signatures of evolution.</title>
        <authorList>
            <person name="Warren W.C."/>
            <person name="Hillier L.W."/>
            <person name="Marshall Graves J.A."/>
            <person name="Birney E."/>
            <person name="Ponting C.P."/>
            <person name="Grutzner F."/>
            <person name="Belov K."/>
            <person name="Miller W."/>
            <person name="Clarke L."/>
            <person name="Chinwalla A.T."/>
            <person name="Yang S.P."/>
            <person name="Heger A."/>
            <person name="Locke D.P."/>
            <person name="Miethke P."/>
            <person name="Waters P.D."/>
            <person name="Veyrunes F."/>
            <person name="Fulton L."/>
            <person name="Fulton B."/>
            <person name="Graves T."/>
            <person name="Wallis J."/>
            <person name="Puente X.S."/>
            <person name="Lopez-Otin C."/>
            <person name="Ordonez G.R."/>
            <person name="Eichler E.E."/>
            <person name="Chen L."/>
            <person name="Cheng Z."/>
            <person name="Deakin J.E."/>
            <person name="Alsop A."/>
            <person name="Thompson K."/>
            <person name="Kirby P."/>
            <person name="Papenfuss A.T."/>
            <person name="Wakefield M.J."/>
            <person name="Olender T."/>
            <person name="Lancet D."/>
            <person name="Huttley G.A."/>
            <person name="Smit A.F."/>
            <person name="Pask A."/>
            <person name="Temple-Smith P."/>
            <person name="Batzer M.A."/>
            <person name="Walker J.A."/>
            <person name="Konkel M.K."/>
            <person name="Harris R.S."/>
            <person name="Whittington C.M."/>
            <person name="Wong E.S."/>
            <person name="Gemmell N.J."/>
            <person name="Buschiazzo E."/>
            <person name="Vargas Jentzsch I.M."/>
            <person name="Merkel A."/>
            <person name="Schmitz J."/>
            <person name="Zemann A."/>
            <person name="Churakov G."/>
            <person name="Kriegs J.O."/>
            <person name="Brosius J."/>
            <person name="Murchison E.P."/>
            <person name="Sachidanandam R."/>
            <person name="Smith C."/>
            <person name="Hannon G.J."/>
            <person name="Tsend-Ayush E."/>
            <person name="McMillan D."/>
            <person name="Attenborough R."/>
            <person name="Rens W."/>
            <person name="Ferguson-Smith M."/>
            <person name="Lefevre C.M."/>
            <person name="Sharp J.A."/>
            <person name="Nicholas K.R."/>
            <person name="Ray D.A."/>
            <person name="Kube M."/>
            <person name="Reinhardt R."/>
            <person name="Pringle T.H."/>
            <person name="Taylor J."/>
            <person name="Jones R.C."/>
            <person name="Nixon B."/>
            <person name="Dacheux J.L."/>
            <person name="Niwa H."/>
            <person name="Sekita Y."/>
            <person name="Huang X."/>
            <person name="Stark A."/>
            <person name="Kheradpour P."/>
            <person name="Kellis M."/>
            <person name="Flicek P."/>
            <person name="Chen Y."/>
            <person name="Webber C."/>
            <person name="Hardison R."/>
            <person name="Nelson J."/>
            <person name="Hallsworth-Pepin K."/>
            <person name="Delehaunty K."/>
            <person name="Markovic C."/>
            <person name="Minx P."/>
            <person name="Feng Y."/>
            <person name="Kremitzki C."/>
            <person name="Mitreva M."/>
            <person name="Glasscock J."/>
            <person name="Wylie T."/>
            <person name="Wohldmann P."/>
            <person name="Thiru P."/>
            <person name="Nhan M.N."/>
            <person name="Pohl C.S."/>
            <person name="Smith S.M."/>
            <person name="Hou S."/>
            <person name="Nefedov M."/>
            <person name="de Jong P.J."/>
            <person name="Renfree M.B."/>
            <person name="Mardis E.R."/>
            <person name="Wilson R.K."/>
        </authorList>
    </citation>
    <scope>NUCLEOTIDE SEQUENCE [LARGE SCALE GENOMIC DNA]</scope>
    <source>
        <strain evidence="2 3">Glennie</strain>
    </source>
</reference>
<dbReference type="AlphaFoldDB" id="A0A6I8NLW0"/>